<dbReference type="EMBL" id="CAUYUJ010014282">
    <property type="protein sequence ID" value="CAK0839295.1"/>
    <property type="molecule type" value="Genomic_DNA"/>
</dbReference>
<protein>
    <submittedName>
        <fullName evidence="2">Uncharacterized protein</fullName>
    </submittedName>
</protein>
<evidence type="ECO:0000256" key="1">
    <source>
        <dbReference type="SAM" id="MobiDB-lite"/>
    </source>
</evidence>
<evidence type="ECO:0000313" key="2">
    <source>
        <dbReference type="EMBL" id="CAK0839295.1"/>
    </source>
</evidence>
<feature type="region of interest" description="Disordered" evidence="1">
    <location>
        <begin position="143"/>
        <end position="194"/>
    </location>
</feature>
<proteinExistence type="predicted"/>
<gene>
    <name evidence="2" type="ORF">PCOR1329_LOCUS35007</name>
</gene>
<accession>A0ABN9T3G1</accession>
<reference evidence="2" key="1">
    <citation type="submission" date="2023-10" db="EMBL/GenBank/DDBJ databases">
        <authorList>
            <person name="Chen Y."/>
            <person name="Shah S."/>
            <person name="Dougan E. K."/>
            <person name="Thang M."/>
            <person name="Chan C."/>
        </authorList>
    </citation>
    <scope>NUCLEOTIDE SEQUENCE [LARGE SCALE GENOMIC DNA]</scope>
</reference>
<name>A0ABN9T3G1_9DINO</name>
<keyword evidence="3" id="KW-1185">Reference proteome</keyword>
<organism evidence="2 3">
    <name type="scientific">Prorocentrum cordatum</name>
    <dbReference type="NCBI Taxonomy" id="2364126"/>
    <lineage>
        <taxon>Eukaryota</taxon>
        <taxon>Sar</taxon>
        <taxon>Alveolata</taxon>
        <taxon>Dinophyceae</taxon>
        <taxon>Prorocentrales</taxon>
        <taxon>Prorocentraceae</taxon>
        <taxon>Prorocentrum</taxon>
    </lineage>
</organism>
<sequence>MMNGVASEAAAAPPARGAAFLLAVRQAADAAEAHRLFLQASSGRAAPWATAAEPAVGAAPAARGGGSDCEGFSRARVAAVAAAASYQRLLRSGPRADISGVALALIGALDGDWGGAAGRRGRGAAGAAAAAAAPAPRALFAAGARGLEPPLPTDGGQRPAPAPPGLEHSAAAGWPPRPHQPEAPARGPSEWRRS</sequence>
<dbReference type="Proteomes" id="UP001189429">
    <property type="component" value="Unassembled WGS sequence"/>
</dbReference>
<comment type="caution">
    <text evidence="2">The sequence shown here is derived from an EMBL/GenBank/DDBJ whole genome shotgun (WGS) entry which is preliminary data.</text>
</comment>
<evidence type="ECO:0000313" key="3">
    <source>
        <dbReference type="Proteomes" id="UP001189429"/>
    </source>
</evidence>